<evidence type="ECO:0000313" key="5">
    <source>
        <dbReference type="Proteomes" id="UP000181997"/>
    </source>
</evidence>
<dbReference type="InterPro" id="IPR009057">
    <property type="entry name" value="Homeodomain-like_sf"/>
</dbReference>
<dbReference type="SUPFAM" id="SSF46689">
    <property type="entry name" value="Homeodomain-like"/>
    <property type="match status" value="1"/>
</dbReference>
<dbReference type="Proteomes" id="UP000181997">
    <property type="component" value="Unassembled WGS sequence"/>
</dbReference>
<dbReference type="Gene3D" id="1.10.357.10">
    <property type="entry name" value="Tetracycline Repressor, domain 2"/>
    <property type="match status" value="1"/>
</dbReference>
<evidence type="ECO:0000259" key="3">
    <source>
        <dbReference type="PROSITE" id="PS50977"/>
    </source>
</evidence>
<dbReference type="AlphaFoldDB" id="A0A1C3ZAF4"/>
<dbReference type="OrthoDB" id="9789566at2"/>
<dbReference type="SUPFAM" id="SSF48498">
    <property type="entry name" value="Tetracyclin repressor-like, C-terminal domain"/>
    <property type="match status" value="1"/>
</dbReference>
<feature type="DNA-binding region" description="H-T-H motif" evidence="2">
    <location>
        <begin position="42"/>
        <end position="61"/>
    </location>
</feature>
<dbReference type="InterPro" id="IPR050109">
    <property type="entry name" value="HTH-type_TetR-like_transc_reg"/>
</dbReference>
<dbReference type="GO" id="GO:0000976">
    <property type="term" value="F:transcription cis-regulatory region binding"/>
    <property type="evidence" value="ECO:0007669"/>
    <property type="project" value="TreeGrafter"/>
</dbReference>
<dbReference type="InterPro" id="IPR001647">
    <property type="entry name" value="HTH_TetR"/>
</dbReference>
<dbReference type="PANTHER" id="PTHR30055:SF235">
    <property type="entry name" value="TRANSCRIPTIONAL REGULATORY PROTEIN"/>
    <property type="match status" value="1"/>
</dbReference>
<evidence type="ECO:0000256" key="1">
    <source>
        <dbReference type="ARBA" id="ARBA00023125"/>
    </source>
</evidence>
<name>A0A1C3ZAF4_9BACI</name>
<dbReference type="GO" id="GO:0003700">
    <property type="term" value="F:DNA-binding transcription factor activity"/>
    <property type="evidence" value="ECO:0007669"/>
    <property type="project" value="TreeGrafter"/>
</dbReference>
<dbReference type="InterPro" id="IPR036271">
    <property type="entry name" value="Tet_transcr_reg_TetR-rel_C_sf"/>
</dbReference>
<evidence type="ECO:0000256" key="2">
    <source>
        <dbReference type="PROSITE-ProRule" id="PRU00335"/>
    </source>
</evidence>
<dbReference type="EMBL" id="FMAU01000001">
    <property type="protein sequence ID" value="SCB79367.1"/>
    <property type="molecule type" value="Genomic_DNA"/>
</dbReference>
<dbReference type="PRINTS" id="PR00455">
    <property type="entry name" value="HTHTETR"/>
</dbReference>
<accession>A0A1C3ZAF4</accession>
<reference evidence="5" key="1">
    <citation type="submission" date="2016-08" db="EMBL/GenBank/DDBJ databases">
        <authorList>
            <person name="Varghese N."/>
            <person name="Submissions Spin"/>
        </authorList>
    </citation>
    <scope>NUCLEOTIDE SEQUENCE [LARGE SCALE GENOMIC DNA]</scope>
    <source>
        <strain evidence="5">SGD-1123</strain>
    </source>
</reference>
<organism evidence="4 5">
    <name type="scientific">[Bacillus] enclensis</name>
    <dbReference type="NCBI Taxonomy" id="1402860"/>
    <lineage>
        <taxon>Bacteria</taxon>
        <taxon>Bacillati</taxon>
        <taxon>Bacillota</taxon>
        <taxon>Bacilli</taxon>
        <taxon>Bacillales</taxon>
        <taxon>Bacillaceae</taxon>
        <taxon>Rossellomorea</taxon>
    </lineage>
</organism>
<protein>
    <submittedName>
        <fullName evidence="4">Transcriptional regulator, TetR family</fullName>
    </submittedName>
</protein>
<proteinExistence type="predicted"/>
<keyword evidence="5" id="KW-1185">Reference proteome</keyword>
<dbReference type="PANTHER" id="PTHR30055">
    <property type="entry name" value="HTH-TYPE TRANSCRIPTIONAL REGULATOR RUTR"/>
    <property type="match status" value="1"/>
</dbReference>
<dbReference type="PROSITE" id="PS50977">
    <property type="entry name" value="HTH_TETR_2"/>
    <property type="match status" value="1"/>
</dbReference>
<feature type="domain" description="HTH tetR-type" evidence="3">
    <location>
        <begin position="19"/>
        <end position="79"/>
    </location>
</feature>
<keyword evidence="1 2" id="KW-0238">DNA-binding</keyword>
<evidence type="ECO:0000313" key="4">
    <source>
        <dbReference type="EMBL" id="SCB79367.1"/>
    </source>
</evidence>
<sequence length="213" mass="24458">MTQSHEHKRAPGRPRLNKEVARQELLISATHLFSTKGFEETSLREIAADANVNMALIKYHFGSKMDLWKAVILKLSGEVLEINDFDLGSVKDSADMRHLLGELFDKLVEMTFEHREFSLFVMNESIQKGERFDHLFELLIKPFHEQSYPFIVKGIEMGVLADQDPEELIVMLLSSVSYQQAAPHILSPFSSVTKDVAQWKEMIKHSLRANFIK</sequence>
<dbReference type="Pfam" id="PF00440">
    <property type="entry name" value="TetR_N"/>
    <property type="match status" value="1"/>
</dbReference>
<gene>
    <name evidence="4" type="ORF">GA0061094_0533</name>
</gene>